<accession>A0AAE1LJ40</accession>
<protein>
    <submittedName>
        <fullName evidence="2">Aspartyl/glutamyl-tRNA(Asn/Gln) amidotransferase subunit B</fullName>
    </submittedName>
</protein>
<reference evidence="2" key="2">
    <citation type="journal article" date="2023" name="BMC Genomics">
        <title>Pest status, molecular evolution, and epigenetic factors derived from the genome assembly of Frankliniella fusca, a thysanopteran phytovirus vector.</title>
        <authorList>
            <person name="Catto M.A."/>
            <person name="Labadie P.E."/>
            <person name="Jacobson A.L."/>
            <person name="Kennedy G.G."/>
            <person name="Srinivasan R."/>
            <person name="Hunt B.G."/>
        </authorList>
    </citation>
    <scope>NUCLEOTIDE SEQUENCE</scope>
    <source>
        <strain evidence="2">PL_HMW_Pooled</strain>
    </source>
</reference>
<dbReference type="AlphaFoldDB" id="A0AAE1LJ40"/>
<sequence length="332" mass="37072">MKWLRVELRCFDETMDPSLAQGVQTVKRRNKIPVRKRVTHHKRHVDKAKKVKPLSASNESIEVADNNVNITSSNADHSGDVSSEVSETELRPASVNSILMEHEYCSSPSPSPSPFSRPSSRLSVGNSVSLTDFSGDTSMSETSNMSLFSPASSEVFSPTPSEVVSPTALSTDQEPQTVEQPILSEVDTQRLLLEVRSKLFLMLPDMFFPLVGNGGIHVLLLGRREEKAVQRQVIMSPSGVQNQLSLQDDTIGGYADRIVQIVANLRALKICAGADDKQELREAWSEYVQGSIQNDSFKECRYKETFRSNKCSLLVDPIHWRCKECTRLYIKI</sequence>
<evidence type="ECO:0000313" key="2">
    <source>
        <dbReference type="EMBL" id="KAK3919927.1"/>
    </source>
</evidence>
<name>A0AAE1LJ40_9NEOP</name>
<keyword evidence="3" id="KW-1185">Reference proteome</keyword>
<evidence type="ECO:0000313" key="3">
    <source>
        <dbReference type="Proteomes" id="UP001219518"/>
    </source>
</evidence>
<evidence type="ECO:0000256" key="1">
    <source>
        <dbReference type="SAM" id="MobiDB-lite"/>
    </source>
</evidence>
<feature type="region of interest" description="Disordered" evidence="1">
    <location>
        <begin position="156"/>
        <end position="176"/>
    </location>
</feature>
<comment type="caution">
    <text evidence="2">The sequence shown here is derived from an EMBL/GenBank/DDBJ whole genome shotgun (WGS) entry which is preliminary data.</text>
</comment>
<proteinExistence type="predicted"/>
<dbReference type="EMBL" id="JAHWGI010000985">
    <property type="protein sequence ID" value="KAK3919927.1"/>
    <property type="molecule type" value="Genomic_DNA"/>
</dbReference>
<dbReference type="Proteomes" id="UP001219518">
    <property type="component" value="Unassembled WGS sequence"/>
</dbReference>
<organism evidence="2 3">
    <name type="scientific">Frankliniella fusca</name>
    <dbReference type="NCBI Taxonomy" id="407009"/>
    <lineage>
        <taxon>Eukaryota</taxon>
        <taxon>Metazoa</taxon>
        <taxon>Ecdysozoa</taxon>
        <taxon>Arthropoda</taxon>
        <taxon>Hexapoda</taxon>
        <taxon>Insecta</taxon>
        <taxon>Pterygota</taxon>
        <taxon>Neoptera</taxon>
        <taxon>Paraneoptera</taxon>
        <taxon>Thysanoptera</taxon>
        <taxon>Terebrantia</taxon>
        <taxon>Thripoidea</taxon>
        <taxon>Thripidae</taxon>
        <taxon>Frankliniella</taxon>
    </lineage>
</organism>
<reference evidence="2" key="1">
    <citation type="submission" date="2021-07" db="EMBL/GenBank/DDBJ databases">
        <authorList>
            <person name="Catto M.A."/>
            <person name="Jacobson A."/>
            <person name="Kennedy G."/>
            <person name="Labadie P."/>
            <person name="Hunt B.G."/>
            <person name="Srinivasan R."/>
        </authorList>
    </citation>
    <scope>NUCLEOTIDE SEQUENCE</scope>
    <source>
        <strain evidence="2">PL_HMW_Pooled</strain>
        <tissue evidence="2">Head</tissue>
    </source>
</reference>
<gene>
    <name evidence="2" type="ORF">KUF71_009213</name>
</gene>
<feature type="region of interest" description="Disordered" evidence="1">
    <location>
        <begin position="103"/>
        <end position="122"/>
    </location>
</feature>